<gene>
    <name evidence="1" type="ORF">I596_3571</name>
</gene>
<accession>A0A160DXT3</accession>
<dbReference type="Proteomes" id="UP000076830">
    <property type="component" value="Chromosome"/>
</dbReference>
<evidence type="ECO:0000313" key="1">
    <source>
        <dbReference type="EMBL" id="ANB19559.1"/>
    </source>
</evidence>
<dbReference type="AlphaFoldDB" id="A0A160DXT3"/>
<proteinExistence type="predicted"/>
<protein>
    <submittedName>
        <fullName evidence="1">Uncharacterized protein</fullName>
    </submittedName>
</protein>
<evidence type="ECO:0000313" key="2">
    <source>
        <dbReference type="Proteomes" id="UP000076830"/>
    </source>
</evidence>
<name>A0A160DXT3_9GAMM</name>
<organism evidence="1 2">
    <name type="scientific">Dokdonella koreensis DS-123</name>
    <dbReference type="NCBI Taxonomy" id="1300342"/>
    <lineage>
        <taxon>Bacteria</taxon>
        <taxon>Pseudomonadati</taxon>
        <taxon>Pseudomonadota</taxon>
        <taxon>Gammaproteobacteria</taxon>
        <taxon>Lysobacterales</taxon>
        <taxon>Rhodanobacteraceae</taxon>
        <taxon>Dokdonella</taxon>
    </lineage>
</organism>
<sequence length="78" mass="7672">MASTAPARRCARNGCGCLIEEGQTYCGPHCANAAADTPLAAVDDHCGCGHGGCASHTATTKRIGALAAAAAGETDLAR</sequence>
<dbReference type="EMBL" id="CP015249">
    <property type="protein sequence ID" value="ANB19559.1"/>
    <property type="molecule type" value="Genomic_DNA"/>
</dbReference>
<reference evidence="1 2" key="1">
    <citation type="submission" date="2016-04" db="EMBL/GenBank/DDBJ databases">
        <title>Complete genome sequence of Dokdonella koreensis DS-123T.</title>
        <authorList>
            <person name="Kim J.F."/>
            <person name="Lee H."/>
            <person name="Kwak M.-J."/>
        </authorList>
    </citation>
    <scope>NUCLEOTIDE SEQUENCE [LARGE SCALE GENOMIC DNA]</scope>
    <source>
        <strain evidence="1 2">DS-123</strain>
    </source>
</reference>
<dbReference type="KEGG" id="dko:I596_3571"/>
<dbReference type="RefSeq" id="WP_190278934.1">
    <property type="nucleotide sequence ID" value="NZ_CP015249.1"/>
</dbReference>
<dbReference type="STRING" id="1300342.I596_3571"/>
<keyword evidence="2" id="KW-1185">Reference proteome</keyword>